<evidence type="ECO:0000256" key="3">
    <source>
        <dbReference type="ARBA" id="ARBA00013236"/>
    </source>
</evidence>
<dbReference type="GO" id="GO:0016757">
    <property type="term" value="F:glycosyltransferase activity"/>
    <property type="evidence" value="ECO:0007669"/>
    <property type="project" value="UniProtKB-KW"/>
</dbReference>
<dbReference type="InterPro" id="IPR007229">
    <property type="entry name" value="Nic_PRibTrfase-Fam"/>
</dbReference>
<dbReference type="AlphaFoldDB" id="A0A9Q3UGA8"/>
<evidence type="ECO:0000259" key="9">
    <source>
        <dbReference type="Pfam" id="PF04095"/>
    </source>
</evidence>
<gene>
    <name evidence="7 11" type="primary">pncB</name>
    <name evidence="11" type="ORF">IB292_24495</name>
</gene>
<dbReference type="SUPFAM" id="SSF51690">
    <property type="entry name" value="Nicotinate/Quinolinate PRTase C-terminal domain-like"/>
    <property type="match status" value="1"/>
</dbReference>
<sequence length="436" mass="50256">MTTTLFSSRIIQSALDFDVYKVNMMSAVAALYPDAMVSYKFIVRSEEDLSELLPEVKAEVLKLQDVRFTEDEIAYMKRVAPYLKPEFVEALRHFRFNPQSDVSFHNKTMSDGSSQLRITINGLWKETILYETIIMSIVSEVRSRQRWSDIPFEQFQTVLEDKVRYLKAELERRNITNFKFADMSTRRRFSFQAQRTMLEYLSKELPQCLTGTSNYHLARELDLTPIGTVAHEWFMGHQALVNVRDSQKIALQRWQKMFNGALGIALTDTIGIDAFLKDFDEELSHAYVGVRHDSGCPFTWGEKMIAHYESLGIDPMTKTLVFTDGLNFEQALDICEHFQCRVQVSFGIGTSLANDMGNYVNDQGEAYQPLSIVIKMVTCNGSPVAKISDEPEKAMCEDIFFLMNLKRRFEQPLDLNECRKLIDRLESEGQNYLIDA</sequence>
<dbReference type="NCBIfam" id="TIGR01514">
    <property type="entry name" value="NAPRTase"/>
    <property type="match status" value="1"/>
</dbReference>
<proteinExistence type="inferred from homology"/>
<comment type="catalytic activity">
    <reaction evidence="7 8">
        <text>5-phospho-alpha-D-ribose 1-diphosphate + nicotinate + ATP + H2O = nicotinate beta-D-ribonucleotide + ADP + phosphate + diphosphate</text>
        <dbReference type="Rhea" id="RHEA:36163"/>
        <dbReference type="ChEBI" id="CHEBI:15377"/>
        <dbReference type="ChEBI" id="CHEBI:30616"/>
        <dbReference type="ChEBI" id="CHEBI:32544"/>
        <dbReference type="ChEBI" id="CHEBI:33019"/>
        <dbReference type="ChEBI" id="CHEBI:43474"/>
        <dbReference type="ChEBI" id="CHEBI:57502"/>
        <dbReference type="ChEBI" id="CHEBI:58017"/>
        <dbReference type="ChEBI" id="CHEBI:456216"/>
        <dbReference type="EC" id="6.3.4.21"/>
    </reaction>
</comment>
<evidence type="ECO:0000256" key="7">
    <source>
        <dbReference type="HAMAP-Rule" id="MF_00570"/>
    </source>
</evidence>
<dbReference type="Gene3D" id="3.20.140.10">
    <property type="entry name" value="nicotinate phosphoribosyltransferase"/>
    <property type="match status" value="1"/>
</dbReference>
<comment type="similarity">
    <text evidence="2 7 8">Belongs to the NAPRTase family.</text>
</comment>
<evidence type="ECO:0000256" key="5">
    <source>
        <dbReference type="ARBA" id="ARBA00022598"/>
    </source>
</evidence>
<dbReference type="InterPro" id="IPR006406">
    <property type="entry name" value="Nic_PRibTrfase"/>
</dbReference>
<evidence type="ECO:0000256" key="2">
    <source>
        <dbReference type="ARBA" id="ARBA00010897"/>
    </source>
</evidence>
<dbReference type="InterPro" id="IPR040727">
    <property type="entry name" value="NAPRTase_N"/>
</dbReference>
<evidence type="ECO:0000313" key="11">
    <source>
        <dbReference type="EMBL" id="MCC3808179.1"/>
    </source>
</evidence>
<evidence type="ECO:0000256" key="4">
    <source>
        <dbReference type="ARBA" id="ARBA00022553"/>
    </source>
</evidence>
<dbReference type="PANTHER" id="PTHR11098:SF1">
    <property type="entry name" value="NICOTINATE PHOSPHORIBOSYLTRANSFERASE"/>
    <property type="match status" value="1"/>
</dbReference>
<keyword evidence="11" id="KW-0808">Transferase</keyword>
<keyword evidence="6 7" id="KW-0662">Pyridine nucleotide biosynthesis</keyword>
<dbReference type="HAMAP" id="MF_00570">
    <property type="entry name" value="NAPRTase"/>
    <property type="match status" value="1"/>
</dbReference>
<name>A0A9Q3UGA8_VIBPH</name>
<keyword evidence="5 7" id="KW-0436">Ligase</keyword>
<dbReference type="GO" id="GO:0005829">
    <property type="term" value="C:cytosol"/>
    <property type="evidence" value="ECO:0007669"/>
    <property type="project" value="TreeGrafter"/>
</dbReference>
<evidence type="ECO:0000259" key="10">
    <source>
        <dbReference type="Pfam" id="PF17767"/>
    </source>
</evidence>
<dbReference type="RefSeq" id="WP_222133571.1">
    <property type="nucleotide sequence ID" value="NZ_CP064042.1"/>
</dbReference>
<protein>
    <recommendedName>
        <fullName evidence="3 7">Nicotinate phosphoribosyltransferase</fullName>
        <shortName evidence="7">NAPRTase</shortName>
        <ecNumber evidence="3 7">6.3.4.21</ecNumber>
    </recommendedName>
</protein>
<dbReference type="InterPro" id="IPR041525">
    <property type="entry name" value="N/Namide_PRibTrfase"/>
</dbReference>
<keyword evidence="11" id="KW-0328">Glycosyltransferase</keyword>
<accession>A0A9Q3UGA8</accession>
<evidence type="ECO:0000256" key="8">
    <source>
        <dbReference type="RuleBase" id="RU003838"/>
    </source>
</evidence>
<comment type="caution">
    <text evidence="11">The sequence shown here is derived from an EMBL/GenBank/DDBJ whole genome shotgun (WGS) entry which is preliminary data.</text>
</comment>
<keyword evidence="4 7" id="KW-0597">Phosphoprotein</keyword>
<dbReference type="GO" id="GO:0004516">
    <property type="term" value="F:nicotinate phosphoribosyltransferase activity"/>
    <property type="evidence" value="ECO:0007669"/>
    <property type="project" value="UniProtKB-UniRule"/>
</dbReference>
<dbReference type="PIRSF" id="PIRSF000484">
    <property type="entry name" value="NAPRT"/>
    <property type="match status" value="1"/>
</dbReference>
<reference evidence="11" key="1">
    <citation type="submission" date="2020-09" db="EMBL/GenBank/DDBJ databases">
        <title>Genome sequence of Vibrio parahaemolyticus isolates.</title>
        <authorList>
            <person name="Hammerl J.A."/>
            <person name="Strauch E."/>
        </authorList>
    </citation>
    <scope>NUCLEOTIDE SEQUENCE</scope>
    <source>
        <strain evidence="11">17-VB00146</strain>
    </source>
</reference>
<comment type="function">
    <text evidence="7 8">Catalyzes the synthesis of beta-nicotinate D-ribonucleotide from nicotinate and 5-phospho-D-ribose 1-phosphate at the expense of ATP.</text>
</comment>
<feature type="modified residue" description="Phosphohistidine; by autocatalysis" evidence="7">
    <location>
        <position position="231"/>
    </location>
</feature>
<dbReference type="NCBIfam" id="NF003704">
    <property type="entry name" value="PRK05321.1"/>
    <property type="match status" value="1"/>
</dbReference>
<dbReference type="Proteomes" id="UP000726777">
    <property type="component" value="Unassembled WGS sequence"/>
</dbReference>
<comment type="pathway">
    <text evidence="1 7 8">Cofactor biosynthesis; NAD(+) biosynthesis; nicotinate D-ribonucleotide from nicotinate: step 1/1.</text>
</comment>
<dbReference type="EMBL" id="JACVHL010000040">
    <property type="protein sequence ID" value="MCC3808179.1"/>
    <property type="molecule type" value="Genomic_DNA"/>
</dbReference>
<dbReference type="SUPFAM" id="SSF54675">
    <property type="entry name" value="Nicotinate/Quinolinate PRTase N-terminal domain-like"/>
    <property type="match status" value="1"/>
</dbReference>
<dbReference type="Pfam" id="PF17767">
    <property type="entry name" value="NAPRTase_N"/>
    <property type="match status" value="1"/>
</dbReference>
<dbReference type="Pfam" id="PF04095">
    <property type="entry name" value="NAPRTase"/>
    <property type="match status" value="1"/>
</dbReference>
<feature type="domain" description="Nicotinate/nicotinamide phosphoribosyltransferase" evidence="9">
    <location>
        <begin position="178"/>
        <end position="412"/>
    </location>
</feature>
<organism evidence="11 12">
    <name type="scientific">Vibrio parahaemolyticus</name>
    <dbReference type="NCBI Taxonomy" id="670"/>
    <lineage>
        <taxon>Bacteria</taxon>
        <taxon>Pseudomonadati</taxon>
        <taxon>Pseudomonadota</taxon>
        <taxon>Gammaproteobacteria</taxon>
        <taxon>Vibrionales</taxon>
        <taxon>Vibrionaceae</taxon>
        <taxon>Vibrio</taxon>
    </lineage>
</organism>
<evidence type="ECO:0000313" key="12">
    <source>
        <dbReference type="Proteomes" id="UP000726777"/>
    </source>
</evidence>
<dbReference type="PANTHER" id="PTHR11098">
    <property type="entry name" value="NICOTINATE PHOSPHORIBOSYLTRANSFERASE"/>
    <property type="match status" value="1"/>
</dbReference>
<evidence type="ECO:0000256" key="6">
    <source>
        <dbReference type="ARBA" id="ARBA00022642"/>
    </source>
</evidence>
<feature type="domain" description="Nicotinate phosphoribosyltransferase N-terminal" evidence="10">
    <location>
        <begin position="15"/>
        <end position="139"/>
    </location>
</feature>
<evidence type="ECO:0000256" key="1">
    <source>
        <dbReference type="ARBA" id="ARBA00004952"/>
    </source>
</evidence>
<dbReference type="CDD" id="cd01401">
    <property type="entry name" value="PncB_like"/>
    <property type="match status" value="1"/>
</dbReference>
<comment type="PTM">
    <text evidence="7 8">Transiently phosphorylated on a His residue during the reaction cycle. Phosphorylation strongly increases the affinity for substrates and increases the rate of nicotinate D-ribonucleotide production. Dephosphorylation regenerates the low-affinity form of the enzyme, leading to product release.</text>
</comment>
<dbReference type="EC" id="6.3.4.21" evidence="3 7"/>
<dbReference type="InterPro" id="IPR036068">
    <property type="entry name" value="Nicotinate_pribotase-like_C"/>
</dbReference>
<dbReference type="GO" id="GO:0034355">
    <property type="term" value="P:NAD+ biosynthetic process via the salvage pathway"/>
    <property type="evidence" value="ECO:0007669"/>
    <property type="project" value="TreeGrafter"/>
</dbReference>